<accession>A0A0E9VDF2</accession>
<reference evidence="1" key="1">
    <citation type="submission" date="2014-11" db="EMBL/GenBank/DDBJ databases">
        <authorList>
            <person name="Amaro Gonzalez C."/>
        </authorList>
    </citation>
    <scope>NUCLEOTIDE SEQUENCE</scope>
</reference>
<reference evidence="1" key="2">
    <citation type="journal article" date="2015" name="Fish Shellfish Immunol.">
        <title>Early steps in the European eel (Anguilla anguilla)-Vibrio vulnificus interaction in the gills: Role of the RtxA13 toxin.</title>
        <authorList>
            <person name="Callol A."/>
            <person name="Pajuelo D."/>
            <person name="Ebbesson L."/>
            <person name="Teles M."/>
            <person name="MacKenzie S."/>
            <person name="Amaro C."/>
        </authorList>
    </citation>
    <scope>NUCLEOTIDE SEQUENCE</scope>
</reference>
<protein>
    <submittedName>
        <fullName evidence="1">Uncharacterized protein</fullName>
    </submittedName>
</protein>
<name>A0A0E9VDF2_ANGAN</name>
<sequence>MKGCHDQKLQKFPDPSVFPPVSSTPEALLGFTSAFFFNMVEGTMPLSCGALCVPFSHKFPQRGKEK</sequence>
<proteinExistence type="predicted"/>
<organism evidence="1">
    <name type="scientific">Anguilla anguilla</name>
    <name type="common">European freshwater eel</name>
    <name type="synonym">Muraena anguilla</name>
    <dbReference type="NCBI Taxonomy" id="7936"/>
    <lineage>
        <taxon>Eukaryota</taxon>
        <taxon>Metazoa</taxon>
        <taxon>Chordata</taxon>
        <taxon>Craniata</taxon>
        <taxon>Vertebrata</taxon>
        <taxon>Euteleostomi</taxon>
        <taxon>Actinopterygii</taxon>
        <taxon>Neopterygii</taxon>
        <taxon>Teleostei</taxon>
        <taxon>Anguilliformes</taxon>
        <taxon>Anguillidae</taxon>
        <taxon>Anguilla</taxon>
    </lineage>
</organism>
<evidence type="ECO:0000313" key="1">
    <source>
        <dbReference type="EMBL" id="JAH76082.1"/>
    </source>
</evidence>
<dbReference type="AlphaFoldDB" id="A0A0E9VDF2"/>
<dbReference type="EMBL" id="GBXM01032495">
    <property type="protein sequence ID" value="JAH76082.1"/>
    <property type="molecule type" value="Transcribed_RNA"/>
</dbReference>